<dbReference type="eggNOG" id="ENOG5032WIZ">
    <property type="taxonomic scope" value="Bacteria"/>
</dbReference>
<dbReference type="Gene3D" id="3.40.1580.10">
    <property type="entry name" value="SMI1/KNR4-like"/>
    <property type="match status" value="1"/>
</dbReference>
<accession>A0A059L084</accession>
<dbReference type="EMBL" id="AZQQ01000084">
    <property type="protein sequence ID" value="KDD67535.1"/>
    <property type="molecule type" value="Genomic_DNA"/>
</dbReference>
<protein>
    <recommendedName>
        <fullName evidence="1">Knr4/Smi1-like domain-containing protein</fullName>
    </recommendedName>
</protein>
<gene>
    <name evidence="2" type="ORF">V466_18375</name>
</gene>
<evidence type="ECO:0000313" key="3">
    <source>
        <dbReference type="Proteomes" id="UP000026739"/>
    </source>
</evidence>
<dbReference type="Pfam" id="PF09346">
    <property type="entry name" value="SMI1_KNR4"/>
    <property type="match status" value="1"/>
</dbReference>
<reference evidence="2 3" key="1">
    <citation type="submission" date="2013-12" db="EMBL/GenBank/DDBJ databases">
        <authorList>
            <person name="Formusa P.A."/>
            <person name="Habash M."/>
            <person name="Lee H."/>
            <person name="Trevors J.T."/>
        </authorList>
    </citation>
    <scope>NUCLEOTIDE SEQUENCE [LARGE SCALE GENOMIC DNA]</scope>
    <source>
        <strain evidence="2 3">PD30</strain>
    </source>
</reference>
<sequence length="124" mass="14754">MNFFIKIENRQNFTYPKEFINTISTTPPIDIEPWWFIVFEEGDVNSWYDTLKKLYPKRELIPFAKFNANDDIACFDGDDNSGNPKVLIIHAYASEGWEHHGSYNNFSEWLTKAIKTHQEWEEEE</sequence>
<dbReference type="InterPro" id="IPR037883">
    <property type="entry name" value="Knr4/Smi1-like_sf"/>
</dbReference>
<organism evidence="2 3">
    <name type="scientific">Pseudomonas mandelii PD30</name>
    <dbReference type="NCBI Taxonomy" id="1419583"/>
    <lineage>
        <taxon>Bacteria</taxon>
        <taxon>Pseudomonadati</taxon>
        <taxon>Pseudomonadota</taxon>
        <taxon>Gammaproteobacteria</taxon>
        <taxon>Pseudomonadales</taxon>
        <taxon>Pseudomonadaceae</taxon>
        <taxon>Pseudomonas</taxon>
    </lineage>
</organism>
<dbReference type="SUPFAM" id="SSF160631">
    <property type="entry name" value="SMI1/KNR4-like"/>
    <property type="match status" value="1"/>
</dbReference>
<dbReference type="RefSeq" id="WP_033058795.1">
    <property type="nucleotide sequence ID" value="NZ_AZQQ01000084.1"/>
</dbReference>
<name>A0A059L084_9PSED</name>
<proteinExistence type="predicted"/>
<evidence type="ECO:0000313" key="2">
    <source>
        <dbReference type="EMBL" id="KDD67535.1"/>
    </source>
</evidence>
<evidence type="ECO:0000259" key="1">
    <source>
        <dbReference type="Pfam" id="PF09346"/>
    </source>
</evidence>
<dbReference type="Proteomes" id="UP000026739">
    <property type="component" value="Unassembled WGS sequence"/>
</dbReference>
<dbReference type="InterPro" id="IPR018958">
    <property type="entry name" value="Knr4/Smi1-like_dom"/>
</dbReference>
<dbReference type="AlphaFoldDB" id="A0A059L084"/>
<feature type="domain" description="Knr4/Smi1-like" evidence="1">
    <location>
        <begin position="7"/>
        <end position="111"/>
    </location>
</feature>
<comment type="caution">
    <text evidence="2">The sequence shown here is derived from an EMBL/GenBank/DDBJ whole genome shotgun (WGS) entry which is preliminary data.</text>
</comment>